<gene>
    <name evidence="3" type="ORF">DES41_1011149</name>
</gene>
<proteinExistence type="predicted"/>
<feature type="domain" description="PcRGLX/YetA-like N-terminal RIFT barrel" evidence="2">
    <location>
        <begin position="92"/>
        <end position="144"/>
    </location>
</feature>
<dbReference type="EMBL" id="QPJK01000001">
    <property type="protein sequence ID" value="RCW76541.1"/>
    <property type="molecule type" value="Genomic_DNA"/>
</dbReference>
<dbReference type="OrthoDB" id="5509507at2"/>
<keyword evidence="1" id="KW-0472">Membrane</keyword>
<dbReference type="AlphaFoldDB" id="A0A368Y8E8"/>
<keyword evidence="1" id="KW-1133">Transmembrane helix</keyword>
<accession>A0A368Y8E8</accession>
<dbReference type="Pfam" id="PF19501">
    <property type="entry name" value="PcRGLX_1st"/>
    <property type="match status" value="1"/>
</dbReference>
<keyword evidence="1" id="KW-0812">Transmembrane</keyword>
<sequence length="860" mass="94533">MVIDSLVLALVCCAAVGIGLLLAIARSRRPPPSRPAGGRRGLMLWLLVPGWLGRAVAASDSTKAATPIGKRLCVVRVHNKHTDRRQGAHFVTPMFGQAFRQGDMPAGERPHFTLADGTECPATLWGITSWPDGSMKFCAVMVRIPHSIPAGSVLEIDVRAGGSVAKPSPRTLEDFAPADLSVVLDGITALDGTWRASLNDGARARRDVVPIANGPAGAIWRVGSEFRNQAGSPHGQLYCWHYVAALNGAENELLGLRYLGRVAQPWTDVAQPKAQHREFSAELRTGTRVLRRLRGHVAVEMPGDAIRLPHYASFFTAGPDARWDTLHANGNPETEQRLRTSLDAAYYIASGLVPPYDLSAEIAEGEVTDYVPMGRGTVTRAMGTTGERADIGLLPEWNVRHLITQSDAHERIARVNGLTVAGLRLTFRKRETLQPVPCVDIRTRYEGLGRIEPSWRGYIYMSGMTVPSPNESLWREDTAHRPGCTYWPYLFTGEPQYLDLLTEHAFAHILELNQGNETVWGTTFPRPEVLEGKWGGERGIRVGVNGTLHKGSGVLLYGIGGTRMAAWRSRDVAQAAALAPDSPPDGAAVRLYLRDVMDSSYAAFRDYMSKVPASYRDSGLFIQGKGNGAPWQIAYMSWSVCHQADILPTANSKHVREHLSRFWSSFSKIADMACLAAYVCTYKDADDMLIQSSSQLLGSLRCQLTFDAKTSRVSISEGKQKTNGDWRAQNGDVFGFTEKRSPEIAPLLNGRSEGRFYAVNCQQQTFQLATTPSGKPLAFPKDLTVTDFFARLRSFAPNLAFDAPNSPSGYSANLRGAVAYHKACGDDVEIAYQSLHKIVREQHVKFFNRPKYLTKDSRIS</sequence>
<reference evidence="3 4" key="1">
    <citation type="submission" date="2018-07" db="EMBL/GenBank/DDBJ databases">
        <title>Genomic Encyclopedia of Type Strains, Phase IV (KMG-IV): sequencing the most valuable type-strain genomes for metagenomic binning, comparative biology and taxonomic classification.</title>
        <authorList>
            <person name="Goeker M."/>
        </authorList>
    </citation>
    <scope>NUCLEOTIDE SEQUENCE [LARGE SCALE GENOMIC DNA]</scope>
    <source>
        <strain evidence="3 4">DSM 21634</strain>
    </source>
</reference>
<dbReference type="Proteomes" id="UP000252884">
    <property type="component" value="Unassembled WGS sequence"/>
</dbReference>
<evidence type="ECO:0000313" key="4">
    <source>
        <dbReference type="Proteomes" id="UP000252884"/>
    </source>
</evidence>
<feature type="transmembrane region" description="Helical" evidence="1">
    <location>
        <begin position="6"/>
        <end position="25"/>
    </location>
</feature>
<comment type="caution">
    <text evidence="3">The sequence shown here is derived from an EMBL/GenBank/DDBJ whole genome shotgun (WGS) entry which is preliminary data.</text>
</comment>
<name>A0A368Y8E8_9BURK</name>
<organism evidence="3 4">
    <name type="scientific">Pseudorhodoferax soli</name>
    <dbReference type="NCBI Taxonomy" id="545864"/>
    <lineage>
        <taxon>Bacteria</taxon>
        <taxon>Pseudomonadati</taxon>
        <taxon>Pseudomonadota</taxon>
        <taxon>Betaproteobacteria</taxon>
        <taxon>Burkholderiales</taxon>
        <taxon>Comamonadaceae</taxon>
    </lineage>
</organism>
<dbReference type="RefSeq" id="WP_147282799.1">
    <property type="nucleotide sequence ID" value="NZ_QPJK01000001.1"/>
</dbReference>
<evidence type="ECO:0000259" key="2">
    <source>
        <dbReference type="Pfam" id="PF19501"/>
    </source>
</evidence>
<evidence type="ECO:0000256" key="1">
    <source>
        <dbReference type="SAM" id="Phobius"/>
    </source>
</evidence>
<keyword evidence="4" id="KW-1185">Reference proteome</keyword>
<evidence type="ECO:0000313" key="3">
    <source>
        <dbReference type="EMBL" id="RCW76541.1"/>
    </source>
</evidence>
<dbReference type="InterPro" id="IPR048329">
    <property type="entry name" value="PcRGLX_1st"/>
</dbReference>
<protein>
    <recommendedName>
        <fullName evidence="2">PcRGLX/YetA-like N-terminal RIFT barrel domain-containing protein</fullName>
    </recommendedName>
</protein>